<reference evidence="4 5" key="1">
    <citation type="submission" date="2018-10" db="EMBL/GenBank/DDBJ databases">
        <title>Genomic Encyclopedia of Archaeal and Bacterial Type Strains, Phase II (KMG-II): from individual species to whole genera.</title>
        <authorList>
            <person name="Goeker M."/>
        </authorList>
    </citation>
    <scope>NUCLEOTIDE SEQUENCE [LARGE SCALE GENOMIC DNA]</scope>
    <source>
        <strain evidence="4 5">DSM 14954</strain>
    </source>
</reference>
<dbReference type="GO" id="GO:0005829">
    <property type="term" value="C:cytosol"/>
    <property type="evidence" value="ECO:0007669"/>
    <property type="project" value="TreeGrafter"/>
</dbReference>
<name>A0A660L9P7_9ACTN</name>
<protein>
    <submittedName>
        <fullName evidence="4">Pyridoxamine 5'-phosphate oxidase</fullName>
    </submittedName>
</protein>
<dbReference type="InterPro" id="IPR012349">
    <property type="entry name" value="Split_barrel_FMN-bd"/>
</dbReference>
<dbReference type="InterPro" id="IPR011576">
    <property type="entry name" value="Pyridox_Oxase_N"/>
</dbReference>
<gene>
    <name evidence="4" type="ORF">C8N24_1638</name>
</gene>
<proteinExistence type="predicted"/>
<dbReference type="SUPFAM" id="SSF50475">
    <property type="entry name" value="FMN-binding split barrel"/>
    <property type="match status" value="1"/>
</dbReference>
<accession>A0A660L9P7</accession>
<evidence type="ECO:0000313" key="4">
    <source>
        <dbReference type="EMBL" id="RKQ91807.1"/>
    </source>
</evidence>
<dbReference type="Pfam" id="PF01243">
    <property type="entry name" value="PNPOx_N"/>
    <property type="match status" value="1"/>
</dbReference>
<dbReference type="PANTHER" id="PTHR35176:SF4">
    <property type="entry name" value="PYRIDOXAMINE 5'-PHOSPHATE OXIDASE-RELATED FMN-BINDING"/>
    <property type="match status" value="1"/>
</dbReference>
<dbReference type="PANTHER" id="PTHR35176">
    <property type="entry name" value="HEME OXYGENASE HI_0854-RELATED"/>
    <property type="match status" value="1"/>
</dbReference>
<dbReference type="GO" id="GO:0016627">
    <property type="term" value="F:oxidoreductase activity, acting on the CH-CH group of donors"/>
    <property type="evidence" value="ECO:0007669"/>
    <property type="project" value="TreeGrafter"/>
</dbReference>
<keyword evidence="1" id="KW-0560">Oxidoreductase</keyword>
<dbReference type="OrthoDB" id="157302at2"/>
<dbReference type="InterPro" id="IPR052019">
    <property type="entry name" value="F420H2_bilvrd_red/Heme_oxyg"/>
</dbReference>
<feature type="region of interest" description="Disordered" evidence="2">
    <location>
        <begin position="1"/>
        <end position="22"/>
    </location>
</feature>
<dbReference type="RefSeq" id="WP_121249568.1">
    <property type="nucleotide sequence ID" value="NZ_RBIL01000001.1"/>
</dbReference>
<dbReference type="GO" id="GO:0070967">
    <property type="term" value="F:coenzyme F420 binding"/>
    <property type="evidence" value="ECO:0007669"/>
    <property type="project" value="TreeGrafter"/>
</dbReference>
<dbReference type="Proteomes" id="UP000278962">
    <property type="component" value="Unassembled WGS sequence"/>
</dbReference>
<evidence type="ECO:0000256" key="2">
    <source>
        <dbReference type="SAM" id="MobiDB-lite"/>
    </source>
</evidence>
<evidence type="ECO:0000313" key="5">
    <source>
        <dbReference type="Proteomes" id="UP000278962"/>
    </source>
</evidence>
<keyword evidence="5" id="KW-1185">Reference proteome</keyword>
<evidence type="ECO:0000256" key="1">
    <source>
        <dbReference type="ARBA" id="ARBA00023002"/>
    </source>
</evidence>
<dbReference type="Gene3D" id="2.30.110.10">
    <property type="entry name" value="Electron Transport, Fmn-binding Protein, Chain A"/>
    <property type="match status" value="1"/>
</dbReference>
<feature type="domain" description="Pyridoxamine 5'-phosphate oxidase N-terminal" evidence="3">
    <location>
        <begin position="23"/>
        <end position="149"/>
    </location>
</feature>
<organism evidence="4 5">
    <name type="scientific">Solirubrobacter pauli</name>
    <dbReference type="NCBI Taxonomy" id="166793"/>
    <lineage>
        <taxon>Bacteria</taxon>
        <taxon>Bacillati</taxon>
        <taxon>Actinomycetota</taxon>
        <taxon>Thermoleophilia</taxon>
        <taxon>Solirubrobacterales</taxon>
        <taxon>Solirubrobacteraceae</taxon>
        <taxon>Solirubrobacter</taxon>
    </lineage>
</organism>
<evidence type="ECO:0000259" key="3">
    <source>
        <dbReference type="Pfam" id="PF01243"/>
    </source>
</evidence>
<dbReference type="EMBL" id="RBIL01000001">
    <property type="protein sequence ID" value="RKQ91807.1"/>
    <property type="molecule type" value="Genomic_DNA"/>
</dbReference>
<dbReference type="AlphaFoldDB" id="A0A660L9P7"/>
<feature type="compositionally biased region" description="Basic and acidic residues" evidence="2">
    <location>
        <begin position="1"/>
        <end position="10"/>
    </location>
</feature>
<sequence>MHAKIDRRFSDPSAKPTPWETTERTLRDAELYWITTVRADGRPHVTPLVGVLHAGALHFCTGLREQKYRNLQAQSALALTTGANTWAAGLDVVVEGVATRLDDNAELQAVADAYVDKYGEVWRFTVGDGVFDDNEGGPAAVFRVDAGKVIAFAKAPHGQTTYAP</sequence>
<comment type="caution">
    <text evidence="4">The sequence shown here is derived from an EMBL/GenBank/DDBJ whole genome shotgun (WGS) entry which is preliminary data.</text>
</comment>